<feature type="repeat" description="TPR" evidence="3">
    <location>
        <begin position="305"/>
        <end position="338"/>
    </location>
</feature>
<dbReference type="Pfam" id="PF13424">
    <property type="entry name" value="TPR_12"/>
    <property type="match status" value="1"/>
</dbReference>
<protein>
    <submittedName>
        <fullName evidence="4">Uncharacterized protein</fullName>
    </submittedName>
</protein>
<name>X6N9S7_RETFI</name>
<dbReference type="InterPro" id="IPR019734">
    <property type="entry name" value="TPR_rpt"/>
</dbReference>
<dbReference type="PANTHER" id="PTHR45641">
    <property type="entry name" value="TETRATRICOPEPTIDE REPEAT PROTEIN (AFU_ORTHOLOGUE AFUA_6G03870)"/>
    <property type="match status" value="1"/>
</dbReference>
<evidence type="ECO:0000256" key="2">
    <source>
        <dbReference type="ARBA" id="ARBA00022803"/>
    </source>
</evidence>
<dbReference type="SUPFAM" id="SSF48452">
    <property type="entry name" value="TPR-like"/>
    <property type="match status" value="1"/>
</dbReference>
<dbReference type="SMART" id="SM00028">
    <property type="entry name" value="TPR"/>
    <property type="match status" value="3"/>
</dbReference>
<organism evidence="4 5">
    <name type="scientific">Reticulomyxa filosa</name>
    <dbReference type="NCBI Taxonomy" id="46433"/>
    <lineage>
        <taxon>Eukaryota</taxon>
        <taxon>Sar</taxon>
        <taxon>Rhizaria</taxon>
        <taxon>Retaria</taxon>
        <taxon>Foraminifera</taxon>
        <taxon>Monothalamids</taxon>
        <taxon>Reticulomyxidae</taxon>
        <taxon>Reticulomyxa</taxon>
    </lineage>
</organism>
<dbReference type="InterPro" id="IPR011990">
    <property type="entry name" value="TPR-like_helical_dom_sf"/>
</dbReference>
<dbReference type="PANTHER" id="PTHR45641:SF1">
    <property type="entry name" value="AAA+ ATPASE DOMAIN-CONTAINING PROTEIN"/>
    <property type="match status" value="1"/>
</dbReference>
<keyword evidence="5" id="KW-1185">Reference proteome</keyword>
<dbReference type="PROSITE" id="PS50293">
    <property type="entry name" value="TPR_REGION"/>
    <property type="match status" value="2"/>
</dbReference>
<keyword evidence="2 3" id="KW-0802">TPR repeat</keyword>
<gene>
    <name evidence="4" type="ORF">RFI_14706</name>
</gene>
<dbReference type="PROSITE" id="PS50005">
    <property type="entry name" value="TPR"/>
    <property type="match status" value="2"/>
</dbReference>
<sequence>MSCKAFVTIGSKKYELALTTLTVGSLQEQITKVSKPDQQGNTLVKITNGDGYGVETDQHVQYVDVGENKENQINDDCDSNNAVSLMEEDIIHETLDFKNHWNADWIKSNVEAAKIVEQMTKQIEIDDNFPFITIINNDKDEKYQFGDYWVYVIKKKLVILNGINIDGNIYAIDCEIRLEENANITTQIFFAKNVIIHQKFKHIISPIQWNARFHYEIPVRLQGLQDKAKDCFKKNVFDYAIFEFQKALDLSINAFGPNHAYVADSYNSLGLSYDKKGHYEKAIECYEKSLKITLKIFGKNHAWVANLYNHLGHVYDNKQQYEDAINYYEKSLYIWEQMVFEEKDEMKTAGKYYEKTWKTYSRTLGDWHPETLEAKEKVKTLSG</sequence>
<evidence type="ECO:0000256" key="3">
    <source>
        <dbReference type="PROSITE-ProRule" id="PRU00339"/>
    </source>
</evidence>
<dbReference type="AlphaFoldDB" id="X6N9S7"/>
<evidence type="ECO:0000256" key="1">
    <source>
        <dbReference type="ARBA" id="ARBA00022737"/>
    </source>
</evidence>
<keyword evidence="1" id="KW-0677">Repeat</keyword>
<dbReference type="Gene3D" id="1.25.40.10">
    <property type="entry name" value="Tetratricopeptide repeat domain"/>
    <property type="match status" value="1"/>
</dbReference>
<dbReference type="OrthoDB" id="9984275at2759"/>
<evidence type="ECO:0000313" key="5">
    <source>
        <dbReference type="Proteomes" id="UP000023152"/>
    </source>
</evidence>
<accession>X6N9S7</accession>
<comment type="caution">
    <text evidence="4">The sequence shown here is derived from an EMBL/GenBank/DDBJ whole genome shotgun (WGS) entry which is preliminary data.</text>
</comment>
<reference evidence="4 5" key="1">
    <citation type="journal article" date="2013" name="Curr. Biol.">
        <title>The Genome of the Foraminiferan Reticulomyxa filosa.</title>
        <authorList>
            <person name="Glockner G."/>
            <person name="Hulsmann N."/>
            <person name="Schleicher M."/>
            <person name="Noegel A.A."/>
            <person name="Eichinger L."/>
            <person name="Gallinger C."/>
            <person name="Pawlowski J."/>
            <person name="Sierra R."/>
            <person name="Euteneuer U."/>
            <person name="Pillet L."/>
            <person name="Moustafa A."/>
            <person name="Platzer M."/>
            <person name="Groth M."/>
            <person name="Szafranski K."/>
            <person name="Schliwa M."/>
        </authorList>
    </citation>
    <scope>NUCLEOTIDE SEQUENCE [LARGE SCALE GENOMIC DNA]</scope>
</reference>
<proteinExistence type="predicted"/>
<evidence type="ECO:0000313" key="4">
    <source>
        <dbReference type="EMBL" id="ETO22494.1"/>
    </source>
</evidence>
<dbReference type="EMBL" id="ASPP01010683">
    <property type="protein sequence ID" value="ETO22494.1"/>
    <property type="molecule type" value="Genomic_DNA"/>
</dbReference>
<feature type="repeat" description="TPR" evidence="3">
    <location>
        <begin position="263"/>
        <end position="296"/>
    </location>
</feature>
<dbReference type="Proteomes" id="UP000023152">
    <property type="component" value="Unassembled WGS sequence"/>
</dbReference>